<gene>
    <name evidence="2" type="ORF">QBC46DRAFT_323223</name>
</gene>
<evidence type="ECO:0000313" key="2">
    <source>
        <dbReference type="EMBL" id="KAK3935481.1"/>
    </source>
</evidence>
<feature type="compositionally biased region" description="Low complexity" evidence="1">
    <location>
        <begin position="170"/>
        <end position="185"/>
    </location>
</feature>
<name>A0AAN6S0N9_9PEZI</name>
<feature type="compositionally biased region" description="Basic residues" evidence="1">
    <location>
        <begin position="136"/>
        <end position="145"/>
    </location>
</feature>
<accession>A0AAN6S0N9</accession>
<feature type="compositionally biased region" description="Polar residues" evidence="1">
    <location>
        <begin position="102"/>
        <end position="116"/>
    </location>
</feature>
<sequence length="567" mass="62933">MRGGVVKSWRTRRPPLKRPKLSQEKLLDAVVAGEGIGMECPRFSRKKKSIDLDLTQGTTAPFESDTRQPDAASDIRSSPAQRVRSTRTDPQRPRVKDEKADQTAQKLVQPTRTSPGTRLPKRQIDGDGDDNERQLKRARLTRKNLARFNEMAKKKGTNKGSASASAPPDSTVDSSATKTTSTTSSGFADKAYKNGILHPRHSKPPTNLDDIRQLHARSRVTASPPESEYKRYVNSVEVAPNEATMVYKVGGKLLKEYDDKGYHQVFNQAFTGFPKDVGFNNGLSAPQPDFVEGLEKQEYDPFPVDEHVEGAVLYKDDPFSLALPHMAGEWKGRGGDMEEARLQSAYDGAALVHARNQALSLIGKPDPPGHAEVTTFTTDGTNLNFYAHYAAPSDDGRLKYHQYQYASANVKDSHQGHKDGRKGLRNYQDRARKQSYDLKYQLKEHWKQRCDALQTITEAAPLHVAGDTYEETKAGYEIVEQPCQPTPAASSRPRGALSSVSSSQSPPTSDYVPGSAGQKRKASPPSSRESSRPKSKGESYWEWDDRSGRYFHEHADGRVTWAKDDSG</sequence>
<dbReference type="AlphaFoldDB" id="A0AAN6S0N9"/>
<proteinExistence type="predicted"/>
<feature type="compositionally biased region" description="Low complexity" evidence="1">
    <location>
        <begin position="498"/>
        <end position="509"/>
    </location>
</feature>
<dbReference type="EMBL" id="MU853921">
    <property type="protein sequence ID" value="KAK3935481.1"/>
    <property type="molecule type" value="Genomic_DNA"/>
</dbReference>
<organism evidence="2 3">
    <name type="scientific">Diplogelasinospora grovesii</name>
    <dbReference type="NCBI Taxonomy" id="303347"/>
    <lineage>
        <taxon>Eukaryota</taxon>
        <taxon>Fungi</taxon>
        <taxon>Dikarya</taxon>
        <taxon>Ascomycota</taxon>
        <taxon>Pezizomycotina</taxon>
        <taxon>Sordariomycetes</taxon>
        <taxon>Sordariomycetidae</taxon>
        <taxon>Sordariales</taxon>
        <taxon>Diplogelasinosporaceae</taxon>
        <taxon>Diplogelasinospora</taxon>
    </lineage>
</organism>
<dbReference type="Proteomes" id="UP001303473">
    <property type="component" value="Unassembled WGS sequence"/>
</dbReference>
<comment type="caution">
    <text evidence="2">The sequence shown here is derived from an EMBL/GenBank/DDBJ whole genome shotgun (WGS) entry which is preliminary data.</text>
</comment>
<reference evidence="3" key="1">
    <citation type="journal article" date="2023" name="Mol. Phylogenet. Evol.">
        <title>Genome-scale phylogeny and comparative genomics of the fungal order Sordariales.</title>
        <authorList>
            <person name="Hensen N."/>
            <person name="Bonometti L."/>
            <person name="Westerberg I."/>
            <person name="Brannstrom I.O."/>
            <person name="Guillou S."/>
            <person name="Cros-Aarteil S."/>
            <person name="Calhoun S."/>
            <person name="Haridas S."/>
            <person name="Kuo A."/>
            <person name="Mondo S."/>
            <person name="Pangilinan J."/>
            <person name="Riley R."/>
            <person name="LaButti K."/>
            <person name="Andreopoulos B."/>
            <person name="Lipzen A."/>
            <person name="Chen C."/>
            <person name="Yan M."/>
            <person name="Daum C."/>
            <person name="Ng V."/>
            <person name="Clum A."/>
            <person name="Steindorff A."/>
            <person name="Ohm R.A."/>
            <person name="Martin F."/>
            <person name="Silar P."/>
            <person name="Natvig D.O."/>
            <person name="Lalanne C."/>
            <person name="Gautier V."/>
            <person name="Ament-Velasquez S.L."/>
            <person name="Kruys A."/>
            <person name="Hutchinson M.I."/>
            <person name="Powell A.J."/>
            <person name="Barry K."/>
            <person name="Miller A.N."/>
            <person name="Grigoriev I.V."/>
            <person name="Debuchy R."/>
            <person name="Gladieux P."/>
            <person name="Hiltunen Thoren M."/>
            <person name="Johannesson H."/>
        </authorList>
    </citation>
    <scope>NUCLEOTIDE SEQUENCE [LARGE SCALE GENOMIC DNA]</scope>
    <source>
        <strain evidence="3">CBS 340.73</strain>
    </source>
</reference>
<feature type="compositionally biased region" description="Basic residues" evidence="1">
    <location>
        <begin position="9"/>
        <end position="20"/>
    </location>
</feature>
<evidence type="ECO:0000256" key="1">
    <source>
        <dbReference type="SAM" id="MobiDB-lite"/>
    </source>
</evidence>
<feature type="region of interest" description="Disordered" evidence="1">
    <location>
        <begin position="1"/>
        <end position="22"/>
    </location>
</feature>
<keyword evidence="3" id="KW-1185">Reference proteome</keyword>
<protein>
    <recommendedName>
        <fullName evidence="4">WW domain-containing protein</fullName>
    </recommendedName>
</protein>
<evidence type="ECO:0008006" key="4">
    <source>
        <dbReference type="Google" id="ProtNLM"/>
    </source>
</evidence>
<evidence type="ECO:0000313" key="3">
    <source>
        <dbReference type="Proteomes" id="UP001303473"/>
    </source>
</evidence>
<feature type="region of interest" description="Disordered" evidence="1">
    <location>
        <begin position="36"/>
        <end position="187"/>
    </location>
</feature>
<feature type="region of interest" description="Disordered" evidence="1">
    <location>
        <begin position="483"/>
        <end position="543"/>
    </location>
</feature>
<feature type="region of interest" description="Disordered" evidence="1">
    <location>
        <begin position="409"/>
        <end position="429"/>
    </location>
</feature>
<feature type="compositionally biased region" description="Basic and acidic residues" evidence="1">
    <location>
        <begin position="86"/>
        <end position="101"/>
    </location>
</feature>
<feature type="compositionally biased region" description="Basic and acidic residues" evidence="1">
    <location>
        <begin position="411"/>
        <end position="429"/>
    </location>
</feature>
<feature type="compositionally biased region" description="Basic and acidic residues" evidence="1">
    <location>
        <begin position="529"/>
        <end position="543"/>
    </location>
</feature>